<evidence type="ECO:0000313" key="2">
    <source>
        <dbReference type="EMBL" id="KII61524.1"/>
    </source>
</evidence>
<sequence length="188" mass="22332">MYRDIEGEQSLNRNNGMRIEGPWVFGMIECTLQNDGSYKSGETRLFIVERRNADTLLPFIREHIEANSMIWSDDWPPYRKIGKGDNLLHEFVNHSERFITDHGVHTQNIERVWASLKHKIMRCMKGTFTDLLESHLHEFMWRSRQTGDVYDIFEKFSDQSSSQFPNILEHLKILIMHLILTIENFFID</sequence>
<name>A0A0C2MB18_THEKT</name>
<dbReference type="EMBL" id="JWZT01005334">
    <property type="protein sequence ID" value="KII61524.1"/>
    <property type="molecule type" value="Genomic_DNA"/>
</dbReference>
<reference evidence="2 3" key="1">
    <citation type="journal article" date="2014" name="Genome Biol. Evol.">
        <title>The genome of the myxosporean Thelohanellus kitauei shows adaptations to nutrient acquisition within its fish host.</title>
        <authorList>
            <person name="Yang Y."/>
            <person name="Xiong J."/>
            <person name="Zhou Z."/>
            <person name="Huo F."/>
            <person name="Miao W."/>
            <person name="Ran C."/>
            <person name="Liu Y."/>
            <person name="Zhang J."/>
            <person name="Feng J."/>
            <person name="Wang M."/>
            <person name="Wang M."/>
            <person name="Wang L."/>
            <person name="Yao B."/>
        </authorList>
    </citation>
    <scope>NUCLEOTIDE SEQUENCE [LARGE SCALE GENOMIC DNA]</scope>
    <source>
        <strain evidence="2">Wuqing</strain>
    </source>
</reference>
<dbReference type="PANTHER" id="PTHR47163:SF3">
    <property type="entry name" value="PROTEIN CBG18017"/>
    <property type="match status" value="1"/>
</dbReference>
<dbReference type="SMART" id="SM01126">
    <property type="entry name" value="DDE_Tnp_IS1595"/>
    <property type="match status" value="1"/>
</dbReference>
<evidence type="ECO:0000313" key="3">
    <source>
        <dbReference type="Proteomes" id="UP000031668"/>
    </source>
</evidence>
<proteinExistence type="predicted"/>
<keyword evidence="3" id="KW-1185">Reference proteome</keyword>
<dbReference type="InterPro" id="IPR053164">
    <property type="entry name" value="IS1016-like_transposase"/>
</dbReference>
<organism evidence="2 3">
    <name type="scientific">Thelohanellus kitauei</name>
    <name type="common">Myxosporean</name>
    <dbReference type="NCBI Taxonomy" id="669202"/>
    <lineage>
        <taxon>Eukaryota</taxon>
        <taxon>Metazoa</taxon>
        <taxon>Cnidaria</taxon>
        <taxon>Myxozoa</taxon>
        <taxon>Myxosporea</taxon>
        <taxon>Bivalvulida</taxon>
        <taxon>Platysporina</taxon>
        <taxon>Myxobolidae</taxon>
        <taxon>Thelohanellus</taxon>
    </lineage>
</organism>
<dbReference type="AlphaFoldDB" id="A0A0C2MB18"/>
<dbReference type="Proteomes" id="UP000031668">
    <property type="component" value="Unassembled WGS sequence"/>
</dbReference>
<comment type="caution">
    <text evidence="2">The sequence shown here is derived from an EMBL/GenBank/DDBJ whole genome shotgun (WGS) entry which is preliminary data.</text>
</comment>
<protein>
    <recommendedName>
        <fullName evidence="1">ISXO2-like transposase domain-containing protein</fullName>
    </recommendedName>
</protein>
<evidence type="ECO:0000259" key="1">
    <source>
        <dbReference type="SMART" id="SM01126"/>
    </source>
</evidence>
<feature type="domain" description="ISXO2-like transposase" evidence="1">
    <location>
        <begin position="18"/>
        <end position="144"/>
    </location>
</feature>
<dbReference type="Pfam" id="PF12762">
    <property type="entry name" value="DDE_Tnp_IS1595"/>
    <property type="match status" value="1"/>
</dbReference>
<dbReference type="InterPro" id="IPR024445">
    <property type="entry name" value="Tnp_ISXO2-like"/>
</dbReference>
<dbReference type="OMA" id="TIECLWR"/>
<accession>A0A0C2MB18</accession>
<dbReference type="PANTHER" id="PTHR47163">
    <property type="entry name" value="DDE_TNP_IS1595 DOMAIN-CONTAINING PROTEIN"/>
    <property type="match status" value="1"/>
</dbReference>
<gene>
    <name evidence="2" type="ORF">RF11_10484</name>
</gene>
<dbReference type="OrthoDB" id="5871964at2759"/>